<name>A0A853CQ19_9MICO</name>
<feature type="region of interest" description="Disordered" evidence="2">
    <location>
        <begin position="45"/>
        <end position="65"/>
    </location>
</feature>
<dbReference type="SMART" id="SM00240">
    <property type="entry name" value="FHA"/>
    <property type="match status" value="1"/>
</dbReference>
<feature type="domain" description="FHA" evidence="4">
    <location>
        <begin position="128"/>
        <end position="177"/>
    </location>
</feature>
<accession>A0A853CQ19</accession>
<sequence>MNPSELTLLVLRFGFLLLLWLFVFGIVYALRTDLFGQRVRKLPESQAPASPFPTPAAAPAAPAPAPVVAPGPAGPTEPVMKHAPVSSLPAGANTAVGGTNASVQTAHRLVITSGPRAGTELALGRDPITIGRSSESGLVIRDDYTSTHHARLLLWNDEWMIQDLDSTNGTFLDGRRVTVPTQVPLDTPIKIGTTTFELRR</sequence>
<evidence type="ECO:0000256" key="1">
    <source>
        <dbReference type="ARBA" id="ARBA00022553"/>
    </source>
</evidence>
<evidence type="ECO:0000313" key="6">
    <source>
        <dbReference type="Proteomes" id="UP000578352"/>
    </source>
</evidence>
<proteinExistence type="predicted"/>
<dbReference type="PROSITE" id="PS50006">
    <property type="entry name" value="FHA_DOMAIN"/>
    <property type="match status" value="1"/>
</dbReference>
<comment type="caution">
    <text evidence="5">The sequence shown here is derived from an EMBL/GenBank/DDBJ whole genome shotgun (WGS) entry which is preliminary data.</text>
</comment>
<keyword evidence="3" id="KW-0812">Transmembrane</keyword>
<reference evidence="5 6" key="1">
    <citation type="submission" date="2020-07" db="EMBL/GenBank/DDBJ databases">
        <title>Sequencing the genomes of 1000 actinobacteria strains.</title>
        <authorList>
            <person name="Klenk H.-P."/>
        </authorList>
    </citation>
    <scope>NUCLEOTIDE SEQUENCE [LARGE SCALE GENOMIC DNA]</scope>
    <source>
        <strain evidence="5 6">DSM 15165</strain>
    </source>
</reference>
<evidence type="ECO:0000313" key="5">
    <source>
        <dbReference type="EMBL" id="NYJ22023.1"/>
    </source>
</evidence>
<evidence type="ECO:0000256" key="3">
    <source>
        <dbReference type="SAM" id="Phobius"/>
    </source>
</evidence>
<evidence type="ECO:0000259" key="4">
    <source>
        <dbReference type="PROSITE" id="PS50006"/>
    </source>
</evidence>
<dbReference type="InterPro" id="IPR032030">
    <property type="entry name" value="YscD_cytoplasmic_dom"/>
</dbReference>
<organism evidence="5 6">
    <name type="scientific">Leifsonia shinshuensis</name>
    <dbReference type="NCBI Taxonomy" id="150026"/>
    <lineage>
        <taxon>Bacteria</taxon>
        <taxon>Bacillati</taxon>
        <taxon>Actinomycetota</taxon>
        <taxon>Actinomycetes</taxon>
        <taxon>Micrococcales</taxon>
        <taxon>Microbacteriaceae</taxon>
        <taxon>Leifsonia</taxon>
    </lineage>
</organism>
<protein>
    <recommendedName>
        <fullName evidence="4">FHA domain-containing protein</fullName>
    </recommendedName>
</protein>
<dbReference type="SUPFAM" id="SSF49879">
    <property type="entry name" value="SMAD/FHA domain"/>
    <property type="match status" value="1"/>
</dbReference>
<feature type="compositionally biased region" description="Pro residues" evidence="2">
    <location>
        <begin position="50"/>
        <end position="65"/>
    </location>
</feature>
<keyword evidence="3" id="KW-0472">Membrane</keyword>
<dbReference type="Proteomes" id="UP000578352">
    <property type="component" value="Unassembled WGS sequence"/>
</dbReference>
<evidence type="ECO:0000256" key="2">
    <source>
        <dbReference type="SAM" id="MobiDB-lite"/>
    </source>
</evidence>
<dbReference type="AlphaFoldDB" id="A0A853CQ19"/>
<dbReference type="InterPro" id="IPR000253">
    <property type="entry name" value="FHA_dom"/>
</dbReference>
<keyword evidence="3" id="KW-1133">Transmembrane helix</keyword>
<keyword evidence="1" id="KW-0597">Phosphoprotein</keyword>
<dbReference type="RefSeq" id="WP_179604126.1">
    <property type="nucleotide sequence ID" value="NZ_BAABEH010000001.1"/>
</dbReference>
<feature type="transmembrane region" description="Helical" evidence="3">
    <location>
        <begin position="6"/>
        <end position="30"/>
    </location>
</feature>
<gene>
    <name evidence="5" type="ORF">HNR13_000310</name>
</gene>
<dbReference type="Gene3D" id="2.60.200.20">
    <property type="match status" value="1"/>
</dbReference>
<dbReference type="Pfam" id="PF16697">
    <property type="entry name" value="Yop-YscD_cpl"/>
    <property type="match status" value="1"/>
</dbReference>
<dbReference type="EMBL" id="JACCFL010000001">
    <property type="protein sequence ID" value="NYJ22023.1"/>
    <property type="molecule type" value="Genomic_DNA"/>
</dbReference>
<dbReference type="InterPro" id="IPR008984">
    <property type="entry name" value="SMAD_FHA_dom_sf"/>
</dbReference>